<sequence length="239" mass="26236">TGRISLSGLCQYPSSLARLCVIAIVSVVSNIQTQGRHSREDELDARPGLEALQGNPRSLDLLYPIVRARWVLVLRQADGRGFSCDGVKGVELFRSASRYELSPLYPTAIVSGARGPSIYIGREPDAATSIPDGAADVKFNIPAGPVSIQKEEASGGERSVPNPILNFMPPELHHRDQWVILRLDQWSDGLLRCSRPFRFPPLGRSPVLCSLALASYRSQILKVCAPSSRGTQLMYVKLW</sequence>
<dbReference type="AlphaFoldDB" id="K0RBZ6"/>
<reference evidence="1 2" key="1">
    <citation type="journal article" date="2012" name="Genome Biol.">
        <title>Genome and low-iron response of an oceanic diatom adapted to chronic iron limitation.</title>
        <authorList>
            <person name="Lommer M."/>
            <person name="Specht M."/>
            <person name="Roy A.S."/>
            <person name="Kraemer L."/>
            <person name="Andreson R."/>
            <person name="Gutowska M.A."/>
            <person name="Wolf J."/>
            <person name="Bergner S.V."/>
            <person name="Schilhabel M.B."/>
            <person name="Klostermeier U.C."/>
            <person name="Beiko R.G."/>
            <person name="Rosenstiel P."/>
            <person name="Hippler M."/>
            <person name="Laroche J."/>
        </authorList>
    </citation>
    <scope>NUCLEOTIDE SEQUENCE [LARGE SCALE GENOMIC DNA]</scope>
    <source>
        <strain evidence="1 2">CCMP1005</strain>
    </source>
</reference>
<proteinExistence type="predicted"/>
<evidence type="ECO:0000313" key="1">
    <source>
        <dbReference type="EMBL" id="EJK50695.1"/>
    </source>
</evidence>
<evidence type="ECO:0000313" key="2">
    <source>
        <dbReference type="Proteomes" id="UP000266841"/>
    </source>
</evidence>
<name>K0RBZ6_THAOC</name>
<keyword evidence="2" id="KW-1185">Reference proteome</keyword>
<comment type="caution">
    <text evidence="1">The sequence shown here is derived from an EMBL/GenBank/DDBJ whole genome shotgun (WGS) entry which is preliminary data.</text>
</comment>
<dbReference type="Proteomes" id="UP000266841">
    <property type="component" value="Unassembled WGS sequence"/>
</dbReference>
<protein>
    <submittedName>
        <fullName evidence="1">Uncharacterized protein</fullName>
    </submittedName>
</protein>
<organism evidence="1 2">
    <name type="scientific">Thalassiosira oceanica</name>
    <name type="common">Marine diatom</name>
    <dbReference type="NCBI Taxonomy" id="159749"/>
    <lineage>
        <taxon>Eukaryota</taxon>
        <taxon>Sar</taxon>
        <taxon>Stramenopiles</taxon>
        <taxon>Ochrophyta</taxon>
        <taxon>Bacillariophyta</taxon>
        <taxon>Coscinodiscophyceae</taxon>
        <taxon>Thalassiosirophycidae</taxon>
        <taxon>Thalassiosirales</taxon>
        <taxon>Thalassiosiraceae</taxon>
        <taxon>Thalassiosira</taxon>
    </lineage>
</organism>
<accession>K0RBZ6</accession>
<feature type="non-terminal residue" evidence="1">
    <location>
        <position position="1"/>
    </location>
</feature>
<gene>
    <name evidence="1" type="ORF">THAOC_30265</name>
</gene>
<dbReference type="EMBL" id="AGNL01043179">
    <property type="protein sequence ID" value="EJK50695.1"/>
    <property type="molecule type" value="Genomic_DNA"/>
</dbReference>